<dbReference type="PANTHER" id="PTHR44846">
    <property type="entry name" value="MANNOSYL-D-GLYCERATE TRANSPORT/METABOLISM SYSTEM REPRESSOR MNGR-RELATED"/>
    <property type="match status" value="1"/>
</dbReference>
<feature type="coiled-coil region" evidence="4">
    <location>
        <begin position="102"/>
        <end position="129"/>
    </location>
</feature>
<evidence type="ECO:0000256" key="4">
    <source>
        <dbReference type="SAM" id="Coils"/>
    </source>
</evidence>
<proteinExistence type="predicted"/>
<evidence type="ECO:0000256" key="5">
    <source>
        <dbReference type="SAM" id="MobiDB-lite"/>
    </source>
</evidence>
<dbReference type="InterPro" id="IPR000524">
    <property type="entry name" value="Tscrpt_reg_HTH_GntR"/>
</dbReference>
<evidence type="ECO:0000313" key="7">
    <source>
        <dbReference type="EMBL" id="TNM32278.1"/>
    </source>
</evidence>
<accession>A0A5C4V8P6</accession>
<dbReference type="OrthoDB" id="7363114at2"/>
<dbReference type="InterPro" id="IPR036388">
    <property type="entry name" value="WH-like_DNA-bd_sf"/>
</dbReference>
<keyword evidence="8" id="KW-1185">Reference proteome</keyword>
<dbReference type="GO" id="GO:0045892">
    <property type="term" value="P:negative regulation of DNA-templated transcription"/>
    <property type="evidence" value="ECO:0007669"/>
    <property type="project" value="TreeGrafter"/>
</dbReference>
<protein>
    <submittedName>
        <fullName evidence="7">Winged helix-turn-helix transcriptional regulator</fullName>
    </submittedName>
</protein>
<dbReference type="Pfam" id="PF00392">
    <property type="entry name" value="GntR"/>
    <property type="match status" value="1"/>
</dbReference>
<organism evidence="7 8">
    <name type="scientific">Streptomyces sedi</name>
    <dbReference type="NCBI Taxonomy" id="555059"/>
    <lineage>
        <taxon>Bacteria</taxon>
        <taxon>Bacillati</taxon>
        <taxon>Actinomycetota</taxon>
        <taxon>Actinomycetes</taxon>
        <taxon>Kitasatosporales</taxon>
        <taxon>Streptomycetaceae</taxon>
        <taxon>Streptomyces</taxon>
    </lineage>
</organism>
<keyword evidence="2" id="KW-0238">DNA-binding</keyword>
<dbReference type="CDD" id="cd07377">
    <property type="entry name" value="WHTH_GntR"/>
    <property type="match status" value="1"/>
</dbReference>
<dbReference type="RefSeq" id="WP_139642146.1">
    <property type="nucleotide sequence ID" value="NZ_BAAAZS010000018.1"/>
</dbReference>
<dbReference type="PANTHER" id="PTHR44846:SF17">
    <property type="entry name" value="GNTR-FAMILY TRANSCRIPTIONAL REGULATOR"/>
    <property type="match status" value="1"/>
</dbReference>
<evidence type="ECO:0000256" key="2">
    <source>
        <dbReference type="ARBA" id="ARBA00023125"/>
    </source>
</evidence>
<dbReference type="Proteomes" id="UP000311713">
    <property type="component" value="Unassembled WGS sequence"/>
</dbReference>
<feature type="compositionally biased region" description="Basic and acidic residues" evidence="5">
    <location>
        <begin position="77"/>
        <end position="88"/>
    </location>
</feature>
<dbReference type="PROSITE" id="PS50949">
    <property type="entry name" value="HTH_GNTR"/>
    <property type="match status" value="1"/>
</dbReference>
<dbReference type="InterPro" id="IPR050679">
    <property type="entry name" value="Bact_HTH_transcr_reg"/>
</dbReference>
<evidence type="ECO:0000313" key="8">
    <source>
        <dbReference type="Proteomes" id="UP000311713"/>
    </source>
</evidence>
<dbReference type="SUPFAM" id="SSF46785">
    <property type="entry name" value="Winged helix' DNA-binding domain"/>
    <property type="match status" value="1"/>
</dbReference>
<dbReference type="InterPro" id="IPR036390">
    <property type="entry name" value="WH_DNA-bd_sf"/>
</dbReference>
<evidence type="ECO:0000256" key="1">
    <source>
        <dbReference type="ARBA" id="ARBA00023015"/>
    </source>
</evidence>
<dbReference type="GO" id="GO:0003700">
    <property type="term" value="F:DNA-binding transcription factor activity"/>
    <property type="evidence" value="ECO:0007669"/>
    <property type="project" value="InterPro"/>
</dbReference>
<keyword evidence="1" id="KW-0805">Transcription regulation</keyword>
<sequence length="136" mass="15146">MALPPNDPRPPYQLAADKLREEITSGRLKPGDRLPSSRDLRESLGIANATVHSALRVLRDEGLIYSVQGRGSYVSDPESRRPSSDRAEGAPPATETVSVEEFRRLVQDVADLHQRINELMARVADLSEDRPHQPKQ</sequence>
<feature type="domain" description="HTH gntR-type" evidence="6">
    <location>
        <begin position="9"/>
        <end position="77"/>
    </location>
</feature>
<dbReference type="SMART" id="SM00345">
    <property type="entry name" value="HTH_GNTR"/>
    <property type="match status" value="1"/>
</dbReference>
<name>A0A5C4V8P6_9ACTN</name>
<comment type="caution">
    <text evidence="7">The sequence shown here is derived from an EMBL/GenBank/DDBJ whole genome shotgun (WGS) entry which is preliminary data.</text>
</comment>
<reference evidence="7 8" key="1">
    <citation type="submission" date="2019-06" db="EMBL/GenBank/DDBJ databases">
        <title>Draft genome of Streptomyces sedi sp. JCM16909.</title>
        <authorList>
            <person name="Klykleung N."/>
            <person name="Tanasupawat S."/>
            <person name="Kudo T."/>
            <person name="Yuki M."/>
            <person name="Ohkuma M."/>
        </authorList>
    </citation>
    <scope>NUCLEOTIDE SEQUENCE [LARGE SCALE GENOMIC DNA]</scope>
    <source>
        <strain evidence="7 8">JCM 16909</strain>
    </source>
</reference>
<dbReference type="PRINTS" id="PR00035">
    <property type="entry name" value="HTHGNTR"/>
</dbReference>
<dbReference type="GO" id="GO:0003677">
    <property type="term" value="F:DNA binding"/>
    <property type="evidence" value="ECO:0007669"/>
    <property type="project" value="UniProtKB-KW"/>
</dbReference>
<gene>
    <name evidence="7" type="ORF">FH715_07770</name>
</gene>
<evidence type="ECO:0000259" key="6">
    <source>
        <dbReference type="PROSITE" id="PS50949"/>
    </source>
</evidence>
<dbReference type="EMBL" id="VDGT01000004">
    <property type="protein sequence ID" value="TNM32278.1"/>
    <property type="molecule type" value="Genomic_DNA"/>
</dbReference>
<dbReference type="Gene3D" id="1.10.10.10">
    <property type="entry name" value="Winged helix-like DNA-binding domain superfamily/Winged helix DNA-binding domain"/>
    <property type="match status" value="1"/>
</dbReference>
<keyword evidence="4" id="KW-0175">Coiled coil</keyword>
<keyword evidence="3" id="KW-0804">Transcription</keyword>
<feature type="region of interest" description="Disordered" evidence="5">
    <location>
        <begin position="69"/>
        <end position="96"/>
    </location>
</feature>
<dbReference type="AlphaFoldDB" id="A0A5C4V8P6"/>
<evidence type="ECO:0000256" key="3">
    <source>
        <dbReference type="ARBA" id="ARBA00023163"/>
    </source>
</evidence>